<feature type="binding site" evidence="11">
    <location>
        <position position="48"/>
    </location>
    <ligand>
        <name>ATP</name>
        <dbReference type="ChEBI" id="CHEBI:30616"/>
    </ligand>
</feature>
<feature type="binding site" evidence="11">
    <location>
        <position position="172"/>
    </location>
    <ligand>
        <name>ATP</name>
        <dbReference type="ChEBI" id="CHEBI:30616"/>
    </ligand>
</feature>
<keyword evidence="5 10" id="KW-0547">Nucleotide-binding</keyword>
<sequence length="258" mass="27941">MIIVKLGGSVISDKKVEFSFREDVVRRIAREIAEFFPEKRFMIVHGGGSFGHPLAKKFRIREGLTDDSKRFGFSATHLAMLDLSGRIVRAFLDEGLPAFPVSTSSVFVTENGEVVHGDLTVVEMLLGLGFIPVLFGDVSVDVKKGIDILSGDQIIAYLARKLRPEKVIFLMDVGGIYAGKPGEASLVEKLRPGDIEGLIERLSGAAGIDVTGGIANKLRKAREIAEYSEVWFVNGLVPGRLAGAIRGDTTGTVVSKRP</sequence>
<dbReference type="PIRSF" id="PIRSF016496">
    <property type="entry name" value="Kin_FomA"/>
    <property type="match status" value="1"/>
</dbReference>
<feature type="binding site" evidence="11">
    <location>
        <position position="151"/>
    </location>
    <ligand>
        <name>substrate</name>
    </ligand>
</feature>
<dbReference type="PANTHER" id="PTHR43654:SF1">
    <property type="entry name" value="ISOPENTENYL PHOSPHATE KINASE"/>
    <property type="match status" value="1"/>
</dbReference>
<evidence type="ECO:0000256" key="1">
    <source>
        <dbReference type="ARBA" id="ARBA00010540"/>
    </source>
</evidence>
<dbReference type="EMBL" id="CP002779">
    <property type="protein sequence ID" value="AEH23961.1"/>
    <property type="molecule type" value="Genomic_DNA"/>
</dbReference>
<evidence type="ECO:0000256" key="6">
    <source>
        <dbReference type="ARBA" id="ARBA00022777"/>
    </source>
</evidence>
<dbReference type="RefSeq" id="WP_013905019.1">
    <property type="nucleotide sequence ID" value="NC_015680.1"/>
</dbReference>
<evidence type="ECO:0000256" key="9">
    <source>
        <dbReference type="ARBA" id="ARBA00049063"/>
    </source>
</evidence>
<keyword evidence="6 10" id="KW-0418">Kinase</keyword>
<dbReference type="CDD" id="cd04241">
    <property type="entry name" value="AAK_FomA-like"/>
    <property type="match status" value="1"/>
</dbReference>
<dbReference type="GO" id="GO:0016301">
    <property type="term" value="F:kinase activity"/>
    <property type="evidence" value="ECO:0007669"/>
    <property type="project" value="UniProtKB-KW"/>
</dbReference>
<keyword evidence="4 10" id="KW-0808">Transferase</keyword>
<evidence type="ECO:0000256" key="8">
    <source>
        <dbReference type="ARBA" id="ARBA00023229"/>
    </source>
</evidence>
<dbReference type="GO" id="GO:0005524">
    <property type="term" value="F:ATP binding"/>
    <property type="evidence" value="ECO:0007669"/>
    <property type="project" value="UniProtKB-KW"/>
</dbReference>
<dbReference type="GeneID" id="10836840"/>
<evidence type="ECO:0000256" key="7">
    <source>
        <dbReference type="ARBA" id="ARBA00022840"/>
    </source>
</evidence>
<name>F8AGB9_PYRYC</name>
<reference evidence="14 15" key="1">
    <citation type="journal article" date="2011" name="J. Bacteriol.">
        <title>Complete genome sequence of the obligate piezophilic hyperthermophilic archaeon Pyrococcus yayanosii CH1.</title>
        <authorList>
            <person name="Jun X."/>
            <person name="Lupeng L."/>
            <person name="Minjuan X."/>
            <person name="Oger P."/>
            <person name="Fengping W."/>
            <person name="Jebbar M."/>
            <person name="Xiang X."/>
        </authorList>
    </citation>
    <scope>NUCLEOTIDE SEQUENCE [LARGE SCALE GENOMIC DNA]</scope>
    <source>
        <strain evidence="15">CH1 / JCM 16557</strain>
    </source>
</reference>
<dbReference type="HOGENOM" id="CLU_070213_0_0_2"/>
<proteinExistence type="inferred from homology"/>
<accession>F8AGB9</accession>
<evidence type="ECO:0000259" key="13">
    <source>
        <dbReference type="Pfam" id="PF00696"/>
    </source>
</evidence>
<comment type="function">
    <text evidence="10">Catalyzes the formation of isopentenyl diphosphate (IPP), the building block of all isoprenoids.</text>
</comment>
<evidence type="ECO:0000256" key="11">
    <source>
        <dbReference type="PIRSR" id="PIRSR016496-1"/>
    </source>
</evidence>
<dbReference type="eggNOG" id="arCOG00860">
    <property type="taxonomic scope" value="Archaea"/>
</dbReference>
<keyword evidence="7 10" id="KW-0067">ATP-binding</keyword>
<protein>
    <recommendedName>
        <fullName evidence="3 10">Isopentenyl phosphate kinase</fullName>
        <shortName evidence="10">IPK</shortName>
        <ecNumber evidence="2 10">2.7.4.26</ecNumber>
    </recommendedName>
</protein>
<evidence type="ECO:0000313" key="15">
    <source>
        <dbReference type="Proteomes" id="UP000008386"/>
    </source>
</evidence>
<evidence type="ECO:0000256" key="4">
    <source>
        <dbReference type="ARBA" id="ARBA00022679"/>
    </source>
</evidence>
<feature type="binding site" evidence="11">
    <location>
        <begin position="5"/>
        <end position="9"/>
    </location>
    <ligand>
        <name>ATP</name>
        <dbReference type="ChEBI" id="CHEBI:30616"/>
    </ligand>
</feature>
<evidence type="ECO:0000256" key="5">
    <source>
        <dbReference type="ARBA" id="ARBA00022741"/>
    </source>
</evidence>
<feature type="site" description="Transition state stabilizer" evidence="12">
    <location>
        <position position="14"/>
    </location>
</feature>
<comment type="similarity">
    <text evidence="1 10">Belongs to the isopentenyl phosphate kinase family.</text>
</comment>
<dbReference type="EC" id="2.7.4.26" evidence="2 10"/>
<feature type="domain" description="Aspartate/glutamate/uridylate kinase" evidence="13">
    <location>
        <begin position="1"/>
        <end position="227"/>
    </location>
</feature>
<dbReference type="InterPro" id="IPR036393">
    <property type="entry name" value="AceGlu_kinase-like_sf"/>
</dbReference>
<comment type="catalytic activity">
    <reaction evidence="9 10">
        <text>isopentenyl phosphate + ATP = isopentenyl diphosphate + ADP</text>
        <dbReference type="Rhea" id="RHEA:33963"/>
        <dbReference type="ChEBI" id="CHEBI:30616"/>
        <dbReference type="ChEBI" id="CHEBI:65078"/>
        <dbReference type="ChEBI" id="CHEBI:128769"/>
        <dbReference type="ChEBI" id="CHEBI:456216"/>
        <dbReference type="EC" id="2.7.4.26"/>
    </reaction>
</comment>
<feature type="binding site" evidence="11">
    <location>
        <position position="52"/>
    </location>
    <ligand>
        <name>substrate</name>
    </ligand>
</feature>
<feature type="binding site" evidence="11">
    <location>
        <position position="213"/>
    </location>
    <ligand>
        <name>ATP</name>
        <dbReference type="ChEBI" id="CHEBI:30616"/>
    </ligand>
</feature>
<feature type="binding site" evidence="11">
    <location>
        <position position="217"/>
    </location>
    <ligand>
        <name>ATP</name>
        <dbReference type="ChEBI" id="CHEBI:30616"/>
    </ligand>
</feature>
<evidence type="ECO:0000313" key="14">
    <source>
        <dbReference type="EMBL" id="AEH23961.1"/>
    </source>
</evidence>
<dbReference type="GO" id="GO:0005829">
    <property type="term" value="C:cytosol"/>
    <property type="evidence" value="ECO:0007669"/>
    <property type="project" value="TreeGrafter"/>
</dbReference>
<keyword evidence="8" id="KW-0414">Isoprene biosynthesis</keyword>
<evidence type="ECO:0000256" key="12">
    <source>
        <dbReference type="PIRSR" id="PIRSR016496-2"/>
    </source>
</evidence>
<dbReference type="GO" id="GO:0016114">
    <property type="term" value="P:terpenoid biosynthetic process"/>
    <property type="evidence" value="ECO:0007669"/>
    <property type="project" value="TreeGrafter"/>
</dbReference>
<dbReference type="PANTHER" id="PTHR43654">
    <property type="entry name" value="GLUTAMATE 5-KINASE"/>
    <property type="match status" value="1"/>
</dbReference>
<dbReference type="Proteomes" id="UP000008386">
    <property type="component" value="Chromosome"/>
</dbReference>
<gene>
    <name evidence="14" type="ordered locus">PYCH_02620</name>
</gene>
<evidence type="ECO:0000256" key="3">
    <source>
        <dbReference type="ARBA" id="ARBA00017267"/>
    </source>
</evidence>
<dbReference type="GO" id="GO:0102043">
    <property type="term" value="F:isopentenyl phosphate kinase activity"/>
    <property type="evidence" value="ECO:0007669"/>
    <property type="project" value="UniProtKB-EC"/>
</dbReference>
<evidence type="ECO:0000256" key="10">
    <source>
        <dbReference type="PIRNR" id="PIRNR016496"/>
    </source>
</evidence>
<dbReference type="Gene3D" id="3.40.1160.10">
    <property type="entry name" value="Acetylglutamate kinase-like"/>
    <property type="match status" value="1"/>
</dbReference>
<dbReference type="STRING" id="529709.PYCH_02620"/>
<dbReference type="SUPFAM" id="SSF53633">
    <property type="entry name" value="Carbamate kinase-like"/>
    <property type="match status" value="1"/>
</dbReference>
<dbReference type="Pfam" id="PF00696">
    <property type="entry name" value="AA_kinase"/>
    <property type="match status" value="1"/>
</dbReference>
<feature type="binding site" evidence="11">
    <location>
        <position position="47"/>
    </location>
    <ligand>
        <name>substrate</name>
    </ligand>
</feature>
<dbReference type="OrthoDB" id="15328at2157"/>
<comment type="subunit">
    <text evidence="10">Homodimer.</text>
</comment>
<dbReference type="InterPro" id="IPR024192">
    <property type="entry name" value="Fosfomycin_R_FomA-type"/>
</dbReference>
<keyword evidence="15" id="KW-1185">Reference proteome</keyword>
<organism evidence="14 15">
    <name type="scientific">Pyrococcus yayanosii (strain CH1 / JCM 16557)</name>
    <dbReference type="NCBI Taxonomy" id="529709"/>
    <lineage>
        <taxon>Archaea</taxon>
        <taxon>Methanobacteriati</taxon>
        <taxon>Methanobacteriota</taxon>
        <taxon>Thermococci</taxon>
        <taxon>Thermococcales</taxon>
        <taxon>Thermococcaceae</taxon>
        <taxon>Pyrococcus</taxon>
    </lineage>
</organism>
<dbReference type="NCBIfam" id="NF040647">
    <property type="entry name" value="IPPK_Arch"/>
    <property type="match status" value="1"/>
</dbReference>
<dbReference type="AlphaFoldDB" id="F8AGB9"/>
<dbReference type="KEGG" id="pya:PYCH_02620"/>
<evidence type="ECO:0000256" key="2">
    <source>
        <dbReference type="ARBA" id="ARBA00012908"/>
    </source>
</evidence>
<dbReference type="InterPro" id="IPR001048">
    <property type="entry name" value="Asp/Glu/Uridylate_kinase"/>
</dbReference>